<feature type="domain" description="CP-type G" evidence="9">
    <location>
        <begin position="175"/>
        <end position="358"/>
    </location>
</feature>
<feature type="compositionally biased region" description="Basic residues" evidence="8">
    <location>
        <begin position="1"/>
        <end position="13"/>
    </location>
</feature>
<dbReference type="Proteomes" id="UP000095038">
    <property type="component" value="Unassembled WGS sequence"/>
</dbReference>
<name>A0A1D2VIV9_9ASCO</name>
<dbReference type="PANTHER" id="PTHR11089:SF30">
    <property type="entry name" value="GUANINE NUCLEOTIDE-BINDING PROTEIN-LIKE 3 HOMOLOG"/>
    <property type="match status" value="1"/>
</dbReference>
<evidence type="ECO:0000313" key="11">
    <source>
        <dbReference type="Proteomes" id="UP000095038"/>
    </source>
</evidence>
<dbReference type="GeneID" id="30962678"/>
<evidence type="ECO:0000256" key="7">
    <source>
        <dbReference type="ARBA" id="ARBA00023242"/>
    </source>
</evidence>
<dbReference type="GO" id="GO:0005730">
    <property type="term" value="C:nucleolus"/>
    <property type="evidence" value="ECO:0007669"/>
    <property type="project" value="EnsemblFungi"/>
</dbReference>
<organism evidence="10 11">
    <name type="scientific">Ascoidea rubescens DSM 1968</name>
    <dbReference type="NCBI Taxonomy" id="1344418"/>
    <lineage>
        <taxon>Eukaryota</taxon>
        <taxon>Fungi</taxon>
        <taxon>Dikarya</taxon>
        <taxon>Ascomycota</taxon>
        <taxon>Saccharomycotina</taxon>
        <taxon>Saccharomycetes</taxon>
        <taxon>Ascoideaceae</taxon>
        <taxon>Ascoidea</taxon>
    </lineage>
</organism>
<keyword evidence="2" id="KW-0813">Transport</keyword>
<dbReference type="InterPro" id="IPR030378">
    <property type="entry name" value="G_CP_dom"/>
</dbReference>
<dbReference type="InterPro" id="IPR014813">
    <property type="entry name" value="Gnl3_N_dom"/>
</dbReference>
<evidence type="ECO:0000256" key="8">
    <source>
        <dbReference type="SAM" id="MobiDB-lite"/>
    </source>
</evidence>
<dbReference type="PANTHER" id="PTHR11089">
    <property type="entry name" value="GTP-BINDING PROTEIN-RELATED"/>
    <property type="match status" value="1"/>
</dbReference>
<dbReference type="SUPFAM" id="SSF52540">
    <property type="entry name" value="P-loop containing nucleoside triphosphate hydrolases"/>
    <property type="match status" value="1"/>
</dbReference>
<evidence type="ECO:0000256" key="2">
    <source>
        <dbReference type="ARBA" id="ARBA00022448"/>
    </source>
</evidence>
<keyword evidence="4" id="KW-0547">Nucleotide-binding</keyword>
<evidence type="ECO:0000256" key="1">
    <source>
        <dbReference type="ARBA" id="ARBA00004123"/>
    </source>
</evidence>
<evidence type="ECO:0000256" key="4">
    <source>
        <dbReference type="ARBA" id="ARBA00022741"/>
    </source>
</evidence>
<dbReference type="FunCoup" id="A0A1D2VIV9">
    <property type="interactions" value="1067"/>
</dbReference>
<keyword evidence="7" id="KW-0539">Nucleus</keyword>
<keyword evidence="11" id="KW-1185">Reference proteome</keyword>
<evidence type="ECO:0000313" key="10">
    <source>
        <dbReference type="EMBL" id="ODV61559.1"/>
    </source>
</evidence>
<dbReference type="GO" id="GO:0030687">
    <property type="term" value="C:preribosome, large subunit precursor"/>
    <property type="evidence" value="ECO:0007669"/>
    <property type="project" value="EnsemblFungi"/>
</dbReference>
<dbReference type="Gene3D" id="1.10.1580.10">
    <property type="match status" value="1"/>
</dbReference>
<dbReference type="STRING" id="1344418.A0A1D2VIV9"/>
<keyword evidence="10" id="KW-0378">Hydrolase</keyword>
<dbReference type="InParanoid" id="A0A1D2VIV9"/>
<dbReference type="RefSeq" id="XP_020047866.1">
    <property type="nucleotide sequence ID" value="XM_020189042.1"/>
</dbReference>
<evidence type="ECO:0000256" key="3">
    <source>
        <dbReference type="ARBA" id="ARBA00022517"/>
    </source>
</evidence>
<dbReference type="Pfam" id="PF08701">
    <property type="entry name" value="GN3L_Grn1"/>
    <property type="match status" value="1"/>
</dbReference>
<dbReference type="InterPro" id="IPR006073">
    <property type="entry name" value="GTP-bd"/>
</dbReference>
<dbReference type="InterPro" id="IPR050755">
    <property type="entry name" value="TRAFAC_YlqF/YawG_RiboMat"/>
</dbReference>
<dbReference type="InterPro" id="IPR027417">
    <property type="entry name" value="P-loop_NTPase"/>
</dbReference>
<keyword evidence="5" id="KW-0653">Protein transport</keyword>
<feature type="compositionally biased region" description="Basic residues" evidence="8">
    <location>
        <begin position="21"/>
        <end position="34"/>
    </location>
</feature>
<comment type="subcellular location">
    <subcellularLocation>
        <location evidence="1">Nucleus</location>
    </subcellularLocation>
</comment>
<feature type="region of interest" description="Disordered" evidence="8">
    <location>
        <begin position="77"/>
        <end position="109"/>
    </location>
</feature>
<reference evidence="11" key="1">
    <citation type="submission" date="2016-05" db="EMBL/GenBank/DDBJ databases">
        <title>Comparative genomics of biotechnologically important yeasts.</title>
        <authorList>
            <consortium name="DOE Joint Genome Institute"/>
            <person name="Riley R."/>
            <person name="Haridas S."/>
            <person name="Wolfe K.H."/>
            <person name="Lopes M.R."/>
            <person name="Hittinger C.T."/>
            <person name="Goker M."/>
            <person name="Salamov A."/>
            <person name="Wisecaver J."/>
            <person name="Long T.M."/>
            <person name="Aerts A.L."/>
            <person name="Barry K."/>
            <person name="Choi C."/>
            <person name="Clum A."/>
            <person name="Coughlan A.Y."/>
            <person name="Deshpande S."/>
            <person name="Douglass A.P."/>
            <person name="Hanson S.J."/>
            <person name="Klenk H.-P."/>
            <person name="Labutti K."/>
            <person name="Lapidus A."/>
            <person name="Lindquist E."/>
            <person name="Lipzen A."/>
            <person name="Meier-Kolthoff J.P."/>
            <person name="Ohm R.A."/>
            <person name="Otillar R.P."/>
            <person name="Pangilinan J."/>
            <person name="Peng Y."/>
            <person name="Rokas A."/>
            <person name="Rosa C.A."/>
            <person name="Scheuner C."/>
            <person name="Sibirny A.A."/>
            <person name="Slot J.C."/>
            <person name="Stielow J.B."/>
            <person name="Sun H."/>
            <person name="Kurtzman C.P."/>
            <person name="Blackwell M."/>
            <person name="Grigoriev I.V."/>
            <person name="Jeffries T.W."/>
        </authorList>
    </citation>
    <scope>NUCLEOTIDE SEQUENCE [LARGE SCALE GENOMIC DNA]</scope>
    <source>
        <strain evidence="11">DSM 1968</strain>
    </source>
</reference>
<dbReference type="InterPro" id="IPR023179">
    <property type="entry name" value="GTP-bd_ortho_bundle_sf"/>
</dbReference>
<keyword evidence="3" id="KW-0690">Ribosome biogenesis</keyword>
<dbReference type="PROSITE" id="PS51721">
    <property type="entry name" value="G_CP"/>
    <property type="match status" value="1"/>
</dbReference>
<sequence length="533" mass="60525">MKVRKPTSKRTTTRMREGIKKKAAAQRRKDRKSSKKDPTWRSKKKDPGIPSSFPYKDKILSQIENKRLQDQLEKERLKQEKIVAGNEQNQNNDDEQSQIGEDEEIEDEGSNPLAALLASAQQAAKEFNGDDGEDEDEDIMEKEIENELDIVDHEIEYSDDESIIPNDMDKSRKAYDKIFKAVVEASDVILYVLDARDPETTRSRKVEEAVLSDPNKRLIFILNKIDLIPDNILQLWLTYFKSQFPTIPIKAASGNSAARSNTTTSFNKNFSQAVTSKNLLQSLKTYANKSNLKRSIVVGVIGYPNVGKSSIINSLTSRFNRSSKACPVGNQAGVTTSLREVKIDNKLKILDSPGIIFPNTPVGVKNNSKLNQFKKEQEYKLVLLNALSNKFIKDPTNAIQLLIKRIINLENSDPFENFEKYYELPPIPNINLKNYTKQILVHVARKRGRLGKGGVPNLDSAALSILNDWKDGKIICWTLPPKNVKEFKNIRNNKELPKTDQVTIVKQWSKEFDLDELFRSTGIDNVEQDQVMA</sequence>
<evidence type="ECO:0000259" key="9">
    <source>
        <dbReference type="PROSITE" id="PS51721"/>
    </source>
</evidence>
<dbReference type="CDD" id="cd04178">
    <property type="entry name" value="Nucleostemin_like"/>
    <property type="match status" value="1"/>
</dbReference>
<dbReference type="GO" id="GO:0000463">
    <property type="term" value="P:maturation of LSU-rRNA from tricistronic rRNA transcript (SSU-rRNA, 5.8S rRNA, LSU-rRNA)"/>
    <property type="evidence" value="ECO:0007669"/>
    <property type="project" value="EnsemblFungi"/>
</dbReference>
<dbReference type="GO" id="GO:0003723">
    <property type="term" value="F:RNA binding"/>
    <property type="evidence" value="ECO:0007669"/>
    <property type="project" value="EnsemblFungi"/>
</dbReference>
<dbReference type="FunFam" id="1.10.1580.10:FF:000006">
    <property type="entry name" value="Nuclear GTP-binding protein NUG1"/>
    <property type="match status" value="1"/>
</dbReference>
<dbReference type="OrthoDB" id="10266128at2759"/>
<dbReference type="EMBL" id="KV454479">
    <property type="protein sequence ID" value="ODV61559.1"/>
    <property type="molecule type" value="Genomic_DNA"/>
</dbReference>
<dbReference type="AlphaFoldDB" id="A0A1D2VIV9"/>
<keyword evidence="6" id="KW-0342">GTP-binding</keyword>
<feature type="region of interest" description="Disordered" evidence="8">
    <location>
        <begin position="1"/>
        <end position="58"/>
    </location>
</feature>
<evidence type="ECO:0000256" key="6">
    <source>
        <dbReference type="ARBA" id="ARBA00023134"/>
    </source>
</evidence>
<dbReference type="Gene3D" id="3.40.50.300">
    <property type="entry name" value="P-loop containing nucleotide triphosphate hydrolases"/>
    <property type="match status" value="1"/>
</dbReference>
<dbReference type="GO" id="GO:0005525">
    <property type="term" value="F:GTP binding"/>
    <property type="evidence" value="ECO:0007669"/>
    <property type="project" value="UniProtKB-KW"/>
</dbReference>
<protein>
    <submittedName>
        <fullName evidence="10">p-loop containing nucleoside triphosphate hydrolase protein</fullName>
    </submittedName>
</protein>
<dbReference type="Pfam" id="PF01926">
    <property type="entry name" value="MMR_HSR1"/>
    <property type="match status" value="1"/>
</dbReference>
<proteinExistence type="predicted"/>
<feature type="compositionally biased region" description="Acidic residues" evidence="8">
    <location>
        <begin position="92"/>
        <end position="109"/>
    </location>
</feature>
<accession>A0A1D2VIV9</accession>
<evidence type="ECO:0000256" key="5">
    <source>
        <dbReference type="ARBA" id="ARBA00022927"/>
    </source>
</evidence>
<gene>
    <name evidence="10" type="ORF">ASCRUDRAFT_13213</name>
</gene>
<dbReference type="GO" id="GO:0003924">
    <property type="term" value="F:GTPase activity"/>
    <property type="evidence" value="ECO:0007669"/>
    <property type="project" value="EnsemblFungi"/>
</dbReference>
<dbReference type="GO" id="GO:0015031">
    <property type="term" value="P:protein transport"/>
    <property type="evidence" value="ECO:0007669"/>
    <property type="project" value="UniProtKB-KW"/>
</dbReference>
<dbReference type="GO" id="GO:0000055">
    <property type="term" value="P:ribosomal large subunit export from nucleus"/>
    <property type="evidence" value="ECO:0007669"/>
    <property type="project" value="EnsemblFungi"/>
</dbReference>